<feature type="compositionally biased region" description="Low complexity" evidence="1">
    <location>
        <begin position="84"/>
        <end position="93"/>
    </location>
</feature>
<dbReference type="EMBL" id="JALLAZ020000209">
    <property type="protein sequence ID" value="KAL3800762.1"/>
    <property type="molecule type" value="Genomic_DNA"/>
</dbReference>
<evidence type="ECO:0000256" key="1">
    <source>
        <dbReference type="SAM" id="MobiDB-lite"/>
    </source>
</evidence>
<feature type="compositionally biased region" description="Low complexity" evidence="1">
    <location>
        <begin position="104"/>
        <end position="116"/>
    </location>
</feature>
<protein>
    <recommendedName>
        <fullName evidence="4">Sulfotransferase domain-containing protein</fullName>
    </recommendedName>
</protein>
<reference evidence="2 3" key="1">
    <citation type="submission" date="2024-10" db="EMBL/GenBank/DDBJ databases">
        <title>Updated reference genomes for cyclostephanoid diatoms.</title>
        <authorList>
            <person name="Roberts W.R."/>
            <person name="Alverson A.J."/>
        </authorList>
    </citation>
    <scope>NUCLEOTIDE SEQUENCE [LARGE SCALE GENOMIC DNA]</scope>
    <source>
        <strain evidence="2 3">AJA276-08</strain>
    </source>
</reference>
<evidence type="ECO:0008006" key="4">
    <source>
        <dbReference type="Google" id="ProtNLM"/>
    </source>
</evidence>
<sequence>MPRPSATTGLGKTTFVSVALLACFLSCAHLAILSTTRRMDGSTTTRRPDFPPSDFLAGDDARGGPVESSLSPSSRRKDREVRRVPSSSSSSSSSRKKDREVRRVASSSSTTTTTTTRPPPPTNIYLLGERNSGTNYAAGVLRDAFDPPNAVDGSSRVHEYFSSDVPVLRHKHMFRHSLLSEIELREIRRRTDALWILVVRRPCDWAEAMKRAPWHLCMPRDISSECPGAEFVGFEHFEQLRNYTLAEFFGMEWGDWPESTNFRNLSFVSEEFTYRNIFHLRRHKLKLMTQIVDAVPRNVKIVRLNELELSPEMFIKASMSACVHFCEAADD</sequence>
<name>A0ABD3QKP5_9STRA</name>
<dbReference type="Proteomes" id="UP001530315">
    <property type="component" value="Unassembled WGS sequence"/>
</dbReference>
<keyword evidence="3" id="KW-1185">Reference proteome</keyword>
<proteinExistence type="predicted"/>
<gene>
    <name evidence="2" type="ORF">ACHAW5_002476</name>
</gene>
<evidence type="ECO:0000313" key="3">
    <source>
        <dbReference type="Proteomes" id="UP001530315"/>
    </source>
</evidence>
<comment type="caution">
    <text evidence="2">The sequence shown here is derived from an EMBL/GenBank/DDBJ whole genome shotgun (WGS) entry which is preliminary data.</text>
</comment>
<accession>A0ABD3QKP5</accession>
<evidence type="ECO:0000313" key="2">
    <source>
        <dbReference type="EMBL" id="KAL3800762.1"/>
    </source>
</evidence>
<dbReference type="PROSITE" id="PS51257">
    <property type="entry name" value="PROKAR_LIPOPROTEIN"/>
    <property type="match status" value="1"/>
</dbReference>
<organism evidence="2 3">
    <name type="scientific">Stephanodiscus triporus</name>
    <dbReference type="NCBI Taxonomy" id="2934178"/>
    <lineage>
        <taxon>Eukaryota</taxon>
        <taxon>Sar</taxon>
        <taxon>Stramenopiles</taxon>
        <taxon>Ochrophyta</taxon>
        <taxon>Bacillariophyta</taxon>
        <taxon>Coscinodiscophyceae</taxon>
        <taxon>Thalassiosirophycidae</taxon>
        <taxon>Stephanodiscales</taxon>
        <taxon>Stephanodiscaceae</taxon>
        <taxon>Stephanodiscus</taxon>
    </lineage>
</organism>
<feature type="region of interest" description="Disordered" evidence="1">
    <location>
        <begin position="38"/>
        <end position="124"/>
    </location>
</feature>
<dbReference type="AlphaFoldDB" id="A0ABD3QKP5"/>